<sequence length="483" mass="55336">MHLPSTRREVLSAAIKACILILIAALVFEIADVPSRESWGDLVRLPNIWRHTHDTDIEAIRKVDHRLLTSKRFKDGTYHSIDLNRTGIDVLNPTLLELPRGSQHDFLVVARAFHVDEHIDGVDYRRARQVAMFANLTDNDGKPELETGEWKRLLVEDFLGPKHHCKAQPKMDKYIGPEDMKAFWSRTRAPLIIFTHQTPDENLCEGMFIIDARAAVPEFGEILGSSGLDMPPVYFQEPTPLYRRPPEGQEEDARYQREKNWALTQSPLLPDDQDLFVMAEPGQLFRFKSIGEPVEQVPSEEKSLVEAPFPYDANETWHSKAETCVHDVMRSDSHVHQSTPMLSLTLCNRGSCTPKEDNTVLIGMVQRRYDPPVRAHTMYERRIVAYNSAPPYQMRSVSKKLMYPGEEEDKYIWTGGMVFFANSTDIPLDRSHGFLDDEVWLSFGIMDKAPGWLDVSAEELIKYHYFCEGASRGYRDSVEVMSL</sequence>
<accession>A0A9P4Z2N3</accession>
<evidence type="ECO:0000313" key="2">
    <source>
        <dbReference type="Proteomes" id="UP000749293"/>
    </source>
</evidence>
<name>A0A9P4Z2N3_9HYPO</name>
<dbReference type="GeneID" id="55970587"/>
<reference evidence="1" key="1">
    <citation type="submission" date="2020-03" db="EMBL/GenBank/DDBJ databases">
        <title>Site-based positive gene gene selection in Geosmithia morbida across the United States reveals a broad range of putative effectors and factors for local host and environmental adapation.</title>
        <authorList>
            <person name="Onufrak A."/>
            <person name="Murdoch R.W."/>
            <person name="Gazis R."/>
            <person name="Huff M."/>
            <person name="Staton M."/>
            <person name="Klingeman W."/>
            <person name="Hadziabdic D."/>
        </authorList>
    </citation>
    <scope>NUCLEOTIDE SEQUENCE</scope>
    <source>
        <strain evidence="1">1262</strain>
    </source>
</reference>
<dbReference type="OrthoDB" id="2522565at2759"/>
<dbReference type="Proteomes" id="UP000749293">
    <property type="component" value="Unassembled WGS sequence"/>
</dbReference>
<dbReference type="EMBL" id="JAANYQ010000003">
    <property type="protein sequence ID" value="KAF4125519.1"/>
    <property type="molecule type" value="Genomic_DNA"/>
</dbReference>
<dbReference type="RefSeq" id="XP_035324171.1">
    <property type="nucleotide sequence ID" value="XM_035466334.1"/>
</dbReference>
<comment type="caution">
    <text evidence="1">The sequence shown here is derived from an EMBL/GenBank/DDBJ whole genome shotgun (WGS) entry which is preliminary data.</text>
</comment>
<keyword evidence="2" id="KW-1185">Reference proteome</keyword>
<dbReference type="AlphaFoldDB" id="A0A9P4Z2N3"/>
<organism evidence="1 2">
    <name type="scientific">Geosmithia morbida</name>
    <dbReference type="NCBI Taxonomy" id="1094350"/>
    <lineage>
        <taxon>Eukaryota</taxon>
        <taxon>Fungi</taxon>
        <taxon>Dikarya</taxon>
        <taxon>Ascomycota</taxon>
        <taxon>Pezizomycotina</taxon>
        <taxon>Sordariomycetes</taxon>
        <taxon>Hypocreomycetidae</taxon>
        <taxon>Hypocreales</taxon>
        <taxon>Bionectriaceae</taxon>
        <taxon>Geosmithia</taxon>
    </lineage>
</organism>
<gene>
    <name evidence="1" type="ORF">GMORB2_4359</name>
</gene>
<proteinExistence type="predicted"/>
<protein>
    <submittedName>
        <fullName evidence="1">Uncharacterized protein</fullName>
    </submittedName>
</protein>
<evidence type="ECO:0000313" key="1">
    <source>
        <dbReference type="EMBL" id="KAF4125519.1"/>
    </source>
</evidence>